<sequence>MASNSFGIFKLSGLSHLQEFGDNAHAAICSITSISRILCIVFSFGFIAFDEKHCVKTFYASIHRDFGRSIGSDDRILAELLCRREVCIPLLIISAVLLIFHIASIISAARYAKILRYEKEAKLRQLLKATTFSPSSLSIKEEYSDEESEAYKSAESTSPSNTRSPSRKSYENNYPPDENISAKNAPTVDEVVQSTTGYSTHSTKSAGSISSRRSWVMKLSSESNGNGSLDFDA</sequence>
<evidence type="ECO:0000313" key="3">
    <source>
        <dbReference type="Proteomes" id="UP000036681"/>
    </source>
</evidence>
<dbReference type="AlphaFoldDB" id="A0A0M3IT64"/>
<keyword evidence="2" id="KW-0472">Membrane</keyword>
<keyword evidence="3" id="KW-1185">Reference proteome</keyword>
<keyword evidence="2" id="KW-1133">Transmembrane helix</keyword>
<dbReference type="Proteomes" id="UP000036681">
    <property type="component" value="Unplaced"/>
</dbReference>
<evidence type="ECO:0000256" key="1">
    <source>
        <dbReference type="SAM" id="MobiDB-lite"/>
    </source>
</evidence>
<keyword evidence="2" id="KW-0812">Transmembrane</keyword>
<feature type="region of interest" description="Disordered" evidence="1">
    <location>
        <begin position="148"/>
        <end position="213"/>
    </location>
</feature>
<dbReference type="WBParaSite" id="ALUE_0002194201-mRNA-1">
    <property type="protein sequence ID" value="ALUE_0002194201-mRNA-1"/>
    <property type="gene ID" value="ALUE_0002194201"/>
</dbReference>
<feature type="compositionally biased region" description="Polar residues" evidence="1">
    <location>
        <begin position="192"/>
        <end position="213"/>
    </location>
</feature>
<feature type="transmembrane region" description="Helical" evidence="2">
    <location>
        <begin position="86"/>
        <end position="109"/>
    </location>
</feature>
<feature type="transmembrane region" description="Helical" evidence="2">
    <location>
        <begin position="24"/>
        <end position="49"/>
    </location>
</feature>
<name>A0A0M3IT64_ASCLU</name>
<accession>A0A0M3IT64</accession>
<evidence type="ECO:0000313" key="4">
    <source>
        <dbReference type="WBParaSite" id="ALUE_0002194201-mRNA-1"/>
    </source>
</evidence>
<evidence type="ECO:0000256" key="2">
    <source>
        <dbReference type="SAM" id="Phobius"/>
    </source>
</evidence>
<organism evidence="3 4">
    <name type="scientific">Ascaris lumbricoides</name>
    <name type="common">Giant roundworm</name>
    <dbReference type="NCBI Taxonomy" id="6252"/>
    <lineage>
        <taxon>Eukaryota</taxon>
        <taxon>Metazoa</taxon>
        <taxon>Ecdysozoa</taxon>
        <taxon>Nematoda</taxon>
        <taxon>Chromadorea</taxon>
        <taxon>Rhabditida</taxon>
        <taxon>Spirurina</taxon>
        <taxon>Ascaridomorpha</taxon>
        <taxon>Ascaridoidea</taxon>
        <taxon>Ascarididae</taxon>
        <taxon>Ascaris</taxon>
    </lineage>
</organism>
<protein>
    <submittedName>
        <fullName evidence="4">Uncharacterized protein</fullName>
    </submittedName>
</protein>
<reference evidence="4" key="1">
    <citation type="submission" date="2017-02" db="UniProtKB">
        <authorList>
            <consortium name="WormBaseParasite"/>
        </authorList>
    </citation>
    <scope>IDENTIFICATION</scope>
</reference>
<proteinExistence type="predicted"/>